<organism evidence="2 3">
    <name type="scientific">Caballeronia novacaledonica</name>
    <dbReference type="NCBI Taxonomy" id="1544861"/>
    <lineage>
        <taxon>Bacteria</taxon>
        <taxon>Pseudomonadati</taxon>
        <taxon>Pseudomonadota</taxon>
        <taxon>Betaproteobacteria</taxon>
        <taxon>Burkholderiales</taxon>
        <taxon>Burkholderiaceae</taxon>
        <taxon>Caballeronia</taxon>
    </lineage>
</organism>
<evidence type="ECO:0000259" key="1">
    <source>
        <dbReference type="Pfam" id="PF06812"/>
    </source>
</evidence>
<evidence type="ECO:0000313" key="3">
    <source>
        <dbReference type="Proteomes" id="UP000238169"/>
    </source>
</evidence>
<accession>A0A2U3I146</accession>
<dbReference type="Pfam" id="PF06812">
    <property type="entry name" value="ImpA_N"/>
    <property type="match status" value="1"/>
</dbReference>
<dbReference type="AlphaFoldDB" id="A0A2U3I146"/>
<feature type="domain" description="ImpA N-terminal" evidence="1">
    <location>
        <begin position="15"/>
        <end position="138"/>
    </location>
</feature>
<reference evidence="3" key="1">
    <citation type="submission" date="2018-01" db="EMBL/GenBank/DDBJ databases">
        <authorList>
            <person name="Peeters C."/>
        </authorList>
    </citation>
    <scope>NUCLEOTIDE SEQUENCE [LARGE SCALE GENOMIC DNA]</scope>
</reference>
<dbReference type="OrthoDB" id="9771118at2"/>
<sequence length="338" mass="35869">MSTELTAHHDWNAWLAPLDHDAPCGPDLEFDAQFRELDEAVSGRPDAEYGDTLVAAVPPDWKTAEAIATALMARTHDLRVIAHLSRARLALDGVEGIADGLALSAALLESQWDHVHPQLDTADDNDPTARINALASWIDARGMLAELADAPLLHRGPVVTLREWSYANGDAIAPDGRVTTSVAEMEAAIAANAEDAHRANAALDAALKHATAIEQIMSARVGAEHAPDFGALKSMLQKASSLLKACVVEQPDAQPPAIESKPLQVAASGDVIGSRADVAAALERICAYYARHEPASPVPLLLDRARSLIDKSFVQLMKDLAPEGLGQLTQVIGTAAVE</sequence>
<dbReference type="EMBL" id="OGTP01000002">
    <property type="protein sequence ID" value="SPB13817.1"/>
    <property type="molecule type" value="Genomic_DNA"/>
</dbReference>
<name>A0A2U3I146_9BURK</name>
<proteinExistence type="predicted"/>
<keyword evidence="3" id="KW-1185">Reference proteome</keyword>
<dbReference type="RefSeq" id="WP_106853558.1">
    <property type="nucleotide sequence ID" value="NZ_OGTP01000002.1"/>
</dbReference>
<dbReference type="PANTHER" id="PTHR37951:SF1">
    <property type="entry name" value="TYPE VI SECRETION SYSTEM COMPONENT TSSA1"/>
    <property type="match status" value="1"/>
</dbReference>
<protein>
    <recommendedName>
        <fullName evidence="1">ImpA N-terminal domain-containing protein</fullName>
    </recommendedName>
</protein>
<dbReference type="PANTHER" id="PTHR37951">
    <property type="entry name" value="CYTOPLASMIC PROTEIN-RELATED"/>
    <property type="match status" value="1"/>
</dbReference>
<gene>
    <name evidence="2" type="ORF">NOV72_01082</name>
</gene>
<dbReference type="InterPro" id="IPR017740">
    <property type="entry name" value="TssA-like"/>
</dbReference>
<evidence type="ECO:0000313" key="2">
    <source>
        <dbReference type="EMBL" id="SPB13817.1"/>
    </source>
</evidence>
<dbReference type="NCBIfam" id="TIGR03363">
    <property type="entry name" value="VI_chp_8"/>
    <property type="match status" value="1"/>
</dbReference>
<dbReference type="Proteomes" id="UP000238169">
    <property type="component" value="Unassembled WGS sequence"/>
</dbReference>
<dbReference type="InterPro" id="IPR010657">
    <property type="entry name" value="ImpA_N"/>
</dbReference>